<dbReference type="GO" id="GO:0006355">
    <property type="term" value="P:regulation of DNA-templated transcription"/>
    <property type="evidence" value="ECO:0007669"/>
    <property type="project" value="InterPro"/>
</dbReference>
<dbReference type="InterPro" id="IPR038635">
    <property type="entry name" value="CCR4-NOT_su2/3/5_C_sf"/>
</dbReference>
<name>A0A915DLS6_9BILA</name>
<keyword evidence="2" id="KW-0805">Transcription regulation</keyword>
<accession>A0A915DLS6</accession>
<evidence type="ECO:0000313" key="6">
    <source>
        <dbReference type="WBParaSite" id="jg20845"/>
    </source>
</evidence>
<dbReference type="InterPro" id="IPR007282">
    <property type="entry name" value="NOT2/3/5_C"/>
</dbReference>
<organism evidence="5 6">
    <name type="scientific">Ditylenchus dipsaci</name>
    <dbReference type="NCBI Taxonomy" id="166011"/>
    <lineage>
        <taxon>Eukaryota</taxon>
        <taxon>Metazoa</taxon>
        <taxon>Ecdysozoa</taxon>
        <taxon>Nematoda</taxon>
        <taxon>Chromadorea</taxon>
        <taxon>Rhabditida</taxon>
        <taxon>Tylenchina</taxon>
        <taxon>Tylenchomorpha</taxon>
        <taxon>Sphaerularioidea</taxon>
        <taxon>Anguinidae</taxon>
        <taxon>Anguininae</taxon>
        <taxon>Ditylenchus</taxon>
    </lineage>
</organism>
<reference evidence="6" key="1">
    <citation type="submission" date="2022-11" db="UniProtKB">
        <authorList>
            <consortium name="WormBaseParasite"/>
        </authorList>
    </citation>
    <scope>IDENTIFICATION</scope>
</reference>
<dbReference type="Gene3D" id="2.30.30.1020">
    <property type="entry name" value="CCR4-NOT complex subunit 2/3/5, C-terminal domain"/>
    <property type="match status" value="2"/>
</dbReference>
<evidence type="ECO:0000256" key="1">
    <source>
        <dbReference type="ARBA" id="ARBA00007682"/>
    </source>
</evidence>
<dbReference type="Pfam" id="PF04153">
    <property type="entry name" value="NOT2_3_5_C"/>
    <property type="match status" value="1"/>
</dbReference>
<dbReference type="WBParaSite" id="jg20845">
    <property type="protein sequence ID" value="jg20845"/>
    <property type="gene ID" value="jg20845"/>
</dbReference>
<proteinExistence type="inferred from homology"/>
<evidence type="ECO:0000313" key="5">
    <source>
        <dbReference type="Proteomes" id="UP000887574"/>
    </source>
</evidence>
<keyword evidence="5" id="KW-1185">Reference proteome</keyword>
<keyword evidence="3" id="KW-0804">Transcription</keyword>
<dbReference type="GO" id="GO:2000036">
    <property type="term" value="P:regulation of stem cell population maintenance"/>
    <property type="evidence" value="ECO:0007669"/>
    <property type="project" value="UniProtKB-ARBA"/>
</dbReference>
<sequence length="210" mass="23673">MNGWPPHIPATIESDPNIVALALGYDLTNLGLNLNSSKRNLYQTFGGPWAEVPCRIQDLDVYQVAAASELFQRDWRFHKVDRVWLRSPSGSHPREHTGSYEKSSYNVFDPVQWRKIPKKMILEYKQLEGRPTASIAAAAPTSTLNNNTTKCTRLHLWTGRIIISTDGMPPPLTTAEEQESEGRRLFAIEGCRLAAPVVHCCSLKCRRNKT</sequence>
<evidence type="ECO:0000259" key="4">
    <source>
        <dbReference type="Pfam" id="PF04153"/>
    </source>
</evidence>
<evidence type="ECO:0000256" key="2">
    <source>
        <dbReference type="ARBA" id="ARBA00023015"/>
    </source>
</evidence>
<protein>
    <submittedName>
        <fullName evidence="6">NOT2/NOT3/NOT5 C-terminal domain-containing protein</fullName>
    </submittedName>
</protein>
<dbReference type="PANTHER" id="PTHR23326">
    <property type="entry name" value="CCR4 NOT-RELATED"/>
    <property type="match status" value="1"/>
</dbReference>
<dbReference type="AlphaFoldDB" id="A0A915DLS6"/>
<dbReference type="InterPro" id="IPR040168">
    <property type="entry name" value="Not2/3/5"/>
</dbReference>
<evidence type="ECO:0000256" key="3">
    <source>
        <dbReference type="ARBA" id="ARBA00023163"/>
    </source>
</evidence>
<comment type="similarity">
    <text evidence="1">Belongs to the CNOT2/3/5 family.</text>
</comment>
<dbReference type="Proteomes" id="UP000887574">
    <property type="component" value="Unplaced"/>
</dbReference>
<dbReference type="GO" id="GO:0030015">
    <property type="term" value="C:CCR4-NOT core complex"/>
    <property type="evidence" value="ECO:0007669"/>
    <property type="project" value="InterPro"/>
</dbReference>
<feature type="domain" description="NOT2/NOT3/NOT5 C-terminal" evidence="4">
    <location>
        <begin position="60"/>
        <end position="127"/>
    </location>
</feature>